<dbReference type="InterPro" id="IPR002563">
    <property type="entry name" value="Flavin_Rdtase-like_dom"/>
</dbReference>
<evidence type="ECO:0000259" key="2">
    <source>
        <dbReference type="SMART" id="SM00903"/>
    </source>
</evidence>
<gene>
    <name evidence="3" type="ORF">OA50_00652</name>
</gene>
<dbReference type="PATRIC" id="fig|1515334.3.peg.660"/>
<dbReference type="SMART" id="SM00903">
    <property type="entry name" value="Flavin_Reduct"/>
    <property type="match status" value="1"/>
</dbReference>
<dbReference type="RefSeq" id="WP_396627757.1">
    <property type="nucleotide sequence ID" value="NZ_JSUQ01000002.1"/>
</dbReference>
<keyword evidence="1" id="KW-0560">Oxidoreductase</keyword>
<dbReference type="Proteomes" id="UP000030960">
    <property type="component" value="Unassembled WGS sequence"/>
</dbReference>
<dbReference type="GO" id="GO:0006208">
    <property type="term" value="P:pyrimidine nucleobase catabolic process"/>
    <property type="evidence" value="ECO:0007669"/>
    <property type="project" value="TreeGrafter"/>
</dbReference>
<dbReference type="Pfam" id="PF01613">
    <property type="entry name" value="Flavin_Reduct"/>
    <property type="match status" value="1"/>
</dbReference>
<dbReference type="PANTHER" id="PTHR30466">
    <property type="entry name" value="FLAVIN REDUCTASE"/>
    <property type="match status" value="1"/>
</dbReference>
<keyword evidence="4" id="KW-1185">Reference proteome</keyword>
<evidence type="ECO:0000313" key="3">
    <source>
        <dbReference type="EMBL" id="KHQ54817.1"/>
    </source>
</evidence>
<dbReference type="AlphaFoldDB" id="A0A0B3S3G5"/>
<protein>
    <submittedName>
        <fullName evidence="3">Putative nitrilotriacetate monooxygenase component B</fullName>
    </submittedName>
</protein>
<dbReference type="Gene3D" id="2.30.110.10">
    <property type="entry name" value="Electron Transport, Fmn-binding Protein, Chain A"/>
    <property type="match status" value="1"/>
</dbReference>
<reference evidence="3 4" key="1">
    <citation type="submission" date="2014-10" db="EMBL/GenBank/DDBJ databases">
        <title>Genome sequence of Ponticoccus sp. strain UMTAT08 isolated from clonal culture of toxic dinoflagellate Alexandrium tamiyavanichii.</title>
        <authorList>
            <person name="Gan H.Y."/>
            <person name="Muhd D.-D."/>
            <person name="Mohd Noor M.E."/>
            <person name="Yeong Y.S."/>
            <person name="Usup G."/>
        </authorList>
    </citation>
    <scope>NUCLEOTIDE SEQUENCE [LARGE SCALE GENOMIC DNA]</scope>
    <source>
        <strain evidence="3 4">UMTAT08</strain>
    </source>
</reference>
<dbReference type="InterPro" id="IPR050268">
    <property type="entry name" value="NADH-dep_flavin_reductase"/>
</dbReference>
<name>A0A0B3S3G5_9RHOB</name>
<dbReference type="STRING" id="561184.SAMN05216376_10797"/>
<feature type="domain" description="Flavin reductase like" evidence="2">
    <location>
        <begin position="25"/>
        <end position="166"/>
    </location>
</feature>
<keyword evidence="3" id="KW-0503">Monooxygenase</keyword>
<dbReference type="EMBL" id="JSUQ01000002">
    <property type="protein sequence ID" value="KHQ54817.1"/>
    <property type="molecule type" value="Genomic_DNA"/>
</dbReference>
<dbReference type="InterPro" id="IPR012349">
    <property type="entry name" value="Split_barrel_FMN-bd"/>
</dbReference>
<dbReference type="GO" id="GO:0042602">
    <property type="term" value="F:riboflavin reductase (NADPH) activity"/>
    <property type="evidence" value="ECO:0007669"/>
    <property type="project" value="TreeGrafter"/>
</dbReference>
<sequence length="169" mass="18284">MDGDLSHSMQTFDPAEDSRAFREALGSFATGVTVVTAQGPDGPVGITASSFASVSLDPPLVLWSPQKSSRRFPLFRDARHYAIHVLDGHQQEICRAFTREANAFHACDWTEDANGVPQIAGCLARYDCTQEIAHDAGDHLIIIGRVTSAAFRPGLPLLFQGGRFVSLKG</sequence>
<dbReference type="GO" id="GO:0010181">
    <property type="term" value="F:FMN binding"/>
    <property type="evidence" value="ECO:0007669"/>
    <property type="project" value="InterPro"/>
</dbReference>
<proteinExistence type="predicted"/>
<evidence type="ECO:0000313" key="4">
    <source>
        <dbReference type="Proteomes" id="UP000030960"/>
    </source>
</evidence>
<dbReference type="PANTHER" id="PTHR30466:SF1">
    <property type="entry name" value="FMN REDUCTASE (NADH) RUTF"/>
    <property type="match status" value="1"/>
</dbReference>
<dbReference type="SUPFAM" id="SSF50475">
    <property type="entry name" value="FMN-binding split barrel"/>
    <property type="match status" value="1"/>
</dbReference>
<comment type="caution">
    <text evidence="3">The sequence shown here is derived from an EMBL/GenBank/DDBJ whole genome shotgun (WGS) entry which is preliminary data.</text>
</comment>
<organism evidence="3 4">
    <name type="scientific">Mameliella alba</name>
    <dbReference type="NCBI Taxonomy" id="561184"/>
    <lineage>
        <taxon>Bacteria</taxon>
        <taxon>Pseudomonadati</taxon>
        <taxon>Pseudomonadota</taxon>
        <taxon>Alphaproteobacteria</taxon>
        <taxon>Rhodobacterales</taxon>
        <taxon>Roseobacteraceae</taxon>
        <taxon>Mameliella</taxon>
    </lineage>
</organism>
<accession>A0A0B3S3G5</accession>
<dbReference type="GO" id="GO:0004497">
    <property type="term" value="F:monooxygenase activity"/>
    <property type="evidence" value="ECO:0007669"/>
    <property type="project" value="UniProtKB-KW"/>
</dbReference>
<evidence type="ECO:0000256" key="1">
    <source>
        <dbReference type="ARBA" id="ARBA00023002"/>
    </source>
</evidence>